<sequence>MALYNFKKIAVVPSSKDFIDIILSKTQRKTPTVIHKQYKITRIRNFYLRKIKFTQQNFHDRLTQILTEFPKLDDVHPFYADLMNVLYDKDHYKLALGQINTAKHLIDNVAKDYVRLMKYGDSLYRCKQLKRAALGRMATIMKRQASNLTYLEQVRQHLARLPSIDPYTRTMIVCGFPNVGKSSFMNKVTRADVEVQPYAFTTKSLYVGHMDYKYLRWQVIDTPGILDHPLEERNVIEMQAVTALAHLRACVLYFIDPSEQCGHMLEEQVKLFESIKPLFTNKPLIVVANKSDIVQIDDLPPEKQSIVQRLKDSDEITMMEMSTITDSGVMEVKQEACEKLLSFRVDQKMRSKKVDGLLNRVHVAVPKPRDDKSRPPCIPDSVLEKRQTTGSRKRKLERDIELEEGDDYVLDLKKTYVEIPEEERHDIIPEIWEGHNIADYIDPEIFDKLEALEREEDLQEQAGMYVIPKIELTETMREIKALALQIRNKKAIIKDEARVNKQSRKPVMPRTARPKIRARSVSKLKSDMEELGVDMSGSKDAHFTKTKGRNKSMEPVGKRMKMDVDKNQSTSLATRNVGALMKRPRNELGVKDPAMRKKLAKIAHRAISKKVKKYGLKGEADRFIGNKMPKHLFTGKRGIGKTDRR</sequence>
<dbReference type="PROSITE" id="PS51710">
    <property type="entry name" value="G_OBG"/>
    <property type="match status" value="1"/>
</dbReference>
<dbReference type="InterPro" id="IPR024926">
    <property type="entry name" value="NOG1"/>
</dbReference>
<gene>
    <name evidence="9" type="ORF">Zmor_011369</name>
</gene>
<reference evidence="9" key="1">
    <citation type="journal article" date="2023" name="G3 (Bethesda)">
        <title>Whole genome assemblies of Zophobas morio and Tenebrio molitor.</title>
        <authorList>
            <person name="Kaur S."/>
            <person name="Stinson S.A."/>
            <person name="diCenzo G.C."/>
        </authorList>
    </citation>
    <scope>NUCLEOTIDE SEQUENCE</scope>
    <source>
        <strain evidence="9">QUZm001</strain>
    </source>
</reference>
<dbReference type="PANTHER" id="PTHR45759">
    <property type="entry name" value="NUCLEOLAR GTP-BINDING PROTEIN 1"/>
    <property type="match status" value="1"/>
</dbReference>
<dbReference type="Gene3D" id="1.20.120.1190">
    <property type="match status" value="1"/>
</dbReference>
<dbReference type="InterPro" id="IPR031167">
    <property type="entry name" value="G_OBG"/>
</dbReference>
<keyword evidence="2 6" id="KW-0690">Ribosome biogenesis</keyword>
<dbReference type="AlphaFoldDB" id="A0AA38MKR8"/>
<dbReference type="Proteomes" id="UP001168821">
    <property type="component" value="Unassembled WGS sequence"/>
</dbReference>
<evidence type="ECO:0000313" key="9">
    <source>
        <dbReference type="EMBL" id="KAJ3659694.1"/>
    </source>
</evidence>
<evidence type="ECO:0000256" key="3">
    <source>
        <dbReference type="ARBA" id="ARBA00022741"/>
    </source>
</evidence>
<dbReference type="Pfam" id="PF08155">
    <property type="entry name" value="NOGCT"/>
    <property type="match status" value="1"/>
</dbReference>
<dbReference type="EMBL" id="JALNTZ010000003">
    <property type="protein sequence ID" value="KAJ3659694.1"/>
    <property type="molecule type" value="Genomic_DNA"/>
</dbReference>
<keyword evidence="5 6" id="KW-0539">Nucleus</keyword>
<feature type="region of interest" description="Disordered" evidence="7">
    <location>
        <begin position="366"/>
        <end position="390"/>
    </location>
</feature>
<dbReference type="Pfam" id="PF06858">
    <property type="entry name" value="NOG1"/>
    <property type="match status" value="1"/>
</dbReference>
<keyword evidence="4" id="KW-0342">GTP-binding</keyword>
<evidence type="ECO:0000256" key="5">
    <source>
        <dbReference type="ARBA" id="ARBA00023242"/>
    </source>
</evidence>
<evidence type="ECO:0000256" key="4">
    <source>
        <dbReference type="ARBA" id="ARBA00023134"/>
    </source>
</evidence>
<comment type="similarity">
    <text evidence="6">Belongs to the TRAFAC class OBG-HflX-like GTPase superfamily. OBG GTPase family. NOG subfamily.</text>
</comment>
<evidence type="ECO:0000256" key="1">
    <source>
        <dbReference type="ARBA" id="ARBA00004604"/>
    </source>
</evidence>
<dbReference type="FunFam" id="3.40.50.300:FF:000496">
    <property type="entry name" value="Nucleolar GTP-binding protein 1"/>
    <property type="match status" value="1"/>
</dbReference>
<dbReference type="Gene3D" id="3.40.50.300">
    <property type="entry name" value="P-loop containing nucleotide triphosphate hydrolases"/>
    <property type="match status" value="1"/>
</dbReference>
<organism evidence="9 10">
    <name type="scientific">Zophobas morio</name>
    <dbReference type="NCBI Taxonomy" id="2755281"/>
    <lineage>
        <taxon>Eukaryota</taxon>
        <taxon>Metazoa</taxon>
        <taxon>Ecdysozoa</taxon>
        <taxon>Arthropoda</taxon>
        <taxon>Hexapoda</taxon>
        <taxon>Insecta</taxon>
        <taxon>Pterygota</taxon>
        <taxon>Neoptera</taxon>
        <taxon>Endopterygota</taxon>
        <taxon>Coleoptera</taxon>
        <taxon>Polyphaga</taxon>
        <taxon>Cucujiformia</taxon>
        <taxon>Tenebrionidae</taxon>
        <taxon>Zophobas</taxon>
    </lineage>
</organism>
<dbReference type="NCBIfam" id="TIGR00231">
    <property type="entry name" value="small_GTP"/>
    <property type="match status" value="1"/>
</dbReference>
<dbReference type="GO" id="GO:0005730">
    <property type="term" value="C:nucleolus"/>
    <property type="evidence" value="ECO:0007669"/>
    <property type="project" value="UniProtKB-SubCell"/>
</dbReference>
<proteinExistence type="inferred from homology"/>
<evidence type="ECO:0000256" key="6">
    <source>
        <dbReference type="PIRNR" id="PIRNR038919"/>
    </source>
</evidence>
<dbReference type="PIRSF" id="PIRSF038919">
    <property type="entry name" value="NOG1"/>
    <property type="match status" value="1"/>
</dbReference>
<evidence type="ECO:0000256" key="7">
    <source>
        <dbReference type="SAM" id="MobiDB-lite"/>
    </source>
</evidence>
<feature type="domain" description="OBG-type G" evidence="8">
    <location>
        <begin position="169"/>
        <end position="341"/>
    </location>
</feature>
<keyword evidence="3" id="KW-0547">Nucleotide-binding</keyword>
<protein>
    <recommendedName>
        <fullName evidence="6">Nucleolar GTP-binding protein 1</fullName>
    </recommendedName>
</protein>
<feature type="region of interest" description="Disordered" evidence="7">
    <location>
        <begin position="500"/>
        <end position="519"/>
    </location>
</feature>
<evidence type="ECO:0000256" key="2">
    <source>
        <dbReference type="ARBA" id="ARBA00022517"/>
    </source>
</evidence>
<dbReference type="InterPro" id="IPR012973">
    <property type="entry name" value="NOG_C"/>
</dbReference>
<dbReference type="InterPro" id="IPR041623">
    <property type="entry name" value="NOG1_N"/>
</dbReference>
<dbReference type="FunFam" id="1.20.120.1190:FF:000001">
    <property type="entry name" value="Nucleolar GTP-binding protein 1"/>
    <property type="match status" value="1"/>
</dbReference>
<dbReference type="GO" id="GO:0005525">
    <property type="term" value="F:GTP binding"/>
    <property type="evidence" value="ECO:0007669"/>
    <property type="project" value="UniProtKB-KW"/>
</dbReference>
<evidence type="ECO:0000313" key="10">
    <source>
        <dbReference type="Proteomes" id="UP001168821"/>
    </source>
</evidence>
<name>A0AA38MKR8_9CUCU</name>
<keyword evidence="10" id="KW-1185">Reference proteome</keyword>
<comment type="function">
    <text evidence="6">Involved in the biogenesis of the 60S ribosomal subunit.</text>
</comment>
<dbReference type="InterPro" id="IPR006073">
    <property type="entry name" value="GTP-bd"/>
</dbReference>
<dbReference type="SUPFAM" id="SSF52540">
    <property type="entry name" value="P-loop containing nucleoside triphosphate hydrolases"/>
    <property type="match status" value="1"/>
</dbReference>
<dbReference type="GO" id="GO:0042254">
    <property type="term" value="P:ribosome biogenesis"/>
    <property type="evidence" value="ECO:0007669"/>
    <property type="project" value="UniProtKB-KW"/>
</dbReference>
<dbReference type="InterPro" id="IPR010674">
    <property type="entry name" value="NOG1_Rossman_fold_dom"/>
</dbReference>
<dbReference type="InterPro" id="IPR005225">
    <property type="entry name" value="Small_GTP-bd"/>
</dbReference>
<dbReference type="Pfam" id="PF17835">
    <property type="entry name" value="NOG1_N"/>
    <property type="match status" value="1"/>
</dbReference>
<dbReference type="CDD" id="cd01897">
    <property type="entry name" value="NOG"/>
    <property type="match status" value="1"/>
</dbReference>
<comment type="subcellular location">
    <subcellularLocation>
        <location evidence="1 6">Nucleus</location>
        <location evidence="1 6">Nucleolus</location>
    </subcellularLocation>
</comment>
<comment type="caution">
    <text evidence="9">The sequence shown here is derived from an EMBL/GenBank/DDBJ whole genome shotgun (WGS) entry which is preliminary data.</text>
</comment>
<evidence type="ECO:0000259" key="8">
    <source>
        <dbReference type="PROSITE" id="PS51710"/>
    </source>
</evidence>
<dbReference type="PRINTS" id="PR00326">
    <property type="entry name" value="GTP1OBG"/>
</dbReference>
<accession>A0AA38MKR8</accession>
<dbReference type="InterPro" id="IPR027417">
    <property type="entry name" value="P-loop_NTPase"/>
</dbReference>